<protein>
    <recommendedName>
        <fullName evidence="4">ASTRA-associated protein 1</fullName>
    </recommendedName>
</protein>
<dbReference type="InterPro" id="IPR001680">
    <property type="entry name" value="WD40_rpt"/>
</dbReference>
<comment type="caution">
    <text evidence="6">The sequence shown here is derived from an EMBL/GenBank/DDBJ whole genome shotgun (WGS) entry which is preliminary data.</text>
</comment>
<sequence>MSRPDFVFRGHQTAVNSVCFFSDDRFLVSADQDGNIIVWNMLLKRQLVKETAAHSAAILSVRGIGTDTIISQGRDNKLCIWRLEASEFTGSLTLLQTVDVDSMNFCKFSHCLSSRSDDGNGNNNDLWIAALENAGSGKGFLYHIDSKKKLEFSVGRKTHTKAGSREDSPMCMRLVAETDRHFALFVGYESTLLQRFQIEVPETLDKCTAKCTDAVDSGHKEPMMSLDVDPQKLLVFTCAADNKVCRTNISVKDPSDSSLTGLLNNTGGSDVRFFCCSSPPGQFVAVAGWDYAVYILDQDLNHVCRVAYHRAALTSIDVSSQSTAYEQQIADEMVRRRWSSRPRWLVAASRDSRISLWSVDQLIQDTT</sequence>
<dbReference type="PANTHER" id="PTHR19854:SF1">
    <property type="entry name" value="GUANINE NUCLEOTIDE-BINDING PROTEIN SUBUNIT BETA-LIKE PROTEIN 1"/>
    <property type="match status" value="1"/>
</dbReference>
<keyword evidence="1 5" id="KW-0853">WD repeat</keyword>
<dbReference type="Proteomes" id="UP001145021">
    <property type="component" value="Unassembled WGS sequence"/>
</dbReference>
<evidence type="ECO:0000313" key="7">
    <source>
        <dbReference type="Proteomes" id="UP001145021"/>
    </source>
</evidence>
<evidence type="ECO:0000256" key="2">
    <source>
        <dbReference type="ARBA" id="ARBA00022737"/>
    </source>
</evidence>
<evidence type="ECO:0000256" key="5">
    <source>
        <dbReference type="PROSITE-ProRule" id="PRU00221"/>
    </source>
</evidence>
<dbReference type="PANTHER" id="PTHR19854">
    <property type="entry name" value="TRANSDUCIN BETA-LIKE 3"/>
    <property type="match status" value="1"/>
</dbReference>
<dbReference type="SMART" id="SM00320">
    <property type="entry name" value="WD40"/>
    <property type="match status" value="5"/>
</dbReference>
<accession>A0A9W7XJI7</accession>
<dbReference type="PROSITE" id="PS50294">
    <property type="entry name" value="WD_REPEATS_REGION"/>
    <property type="match status" value="1"/>
</dbReference>
<evidence type="ECO:0000313" key="6">
    <source>
        <dbReference type="EMBL" id="KAJ1644788.1"/>
    </source>
</evidence>
<dbReference type="EMBL" id="JANBOH010000142">
    <property type="protein sequence ID" value="KAJ1644788.1"/>
    <property type="molecule type" value="Genomic_DNA"/>
</dbReference>
<dbReference type="InterPro" id="IPR015943">
    <property type="entry name" value="WD40/YVTN_repeat-like_dom_sf"/>
</dbReference>
<comment type="similarity">
    <text evidence="3">Belongs to the WD repeat ASA1 family.</text>
</comment>
<dbReference type="PROSITE" id="PS00678">
    <property type="entry name" value="WD_REPEATS_1"/>
    <property type="match status" value="1"/>
</dbReference>
<dbReference type="Pfam" id="PF00400">
    <property type="entry name" value="WD40"/>
    <property type="match status" value="2"/>
</dbReference>
<proteinExistence type="inferred from homology"/>
<gene>
    <name evidence="6" type="primary">asa1</name>
    <name evidence="6" type="ORF">LPJ64_003559</name>
</gene>
<dbReference type="PROSITE" id="PS50082">
    <property type="entry name" value="WD_REPEATS_2"/>
    <property type="match status" value="1"/>
</dbReference>
<dbReference type="InterPro" id="IPR036322">
    <property type="entry name" value="WD40_repeat_dom_sf"/>
</dbReference>
<keyword evidence="7" id="KW-1185">Reference proteome</keyword>
<dbReference type="AlphaFoldDB" id="A0A9W7XJI7"/>
<evidence type="ECO:0000256" key="1">
    <source>
        <dbReference type="ARBA" id="ARBA00022574"/>
    </source>
</evidence>
<dbReference type="InterPro" id="IPR019775">
    <property type="entry name" value="WD40_repeat_CS"/>
</dbReference>
<evidence type="ECO:0000256" key="4">
    <source>
        <dbReference type="ARBA" id="ARBA00040563"/>
    </source>
</evidence>
<evidence type="ECO:0000256" key="3">
    <source>
        <dbReference type="ARBA" id="ARBA00037931"/>
    </source>
</evidence>
<dbReference type="Gene3D" id="2.130.10.10">
    <property type="entry name" value="YVTN repeat-like/Quinoprotein amine dehydrogenase"/>
    <property type="match status" value="2"/>
</dbReference>
<feature type="repeat" description="WD" evidence="5">
    <location>
        <begin position="8"/>
        <end position="41"/>
    </location>
</feature>
<keyword evidence="2" id="KW-0677">Repeat</keyword>
<name>A0A9W7XJI7_9FUNG</name>
<dbReference type="SUPFAM" id="SSF50978">
    <property type="entry name" value="WD40 repeat-like"/>
    <property type="match status" value="1"/>
</dbReference>
<reference evidence="6" key="1">
    <citation type="submission" date="2022-07" db="EMBL/GenBank/DDBJ databases">
        <title>Phylogenomic reconstructions and comparative analyses of Kickxellomycotina fungi.</title>
        <authorList>
            <person name="Reynolds N.K."/>
            <person name="Stajich J.E."/>
            <person name="Barry K."/>
            <person name="Grigoriev I.V."/>
            <person name="Crous P."/>
            <person name="Smith M.E."/>
        </authorList>
    </citation>
    <scope>NUCLEOTIDE SEQUENCE</scope>
    <source>
        <strain evidence="6">NBRC 105413</strain>
    </source>
</reference>
<organism evidence="6 7">
    <name type="scientific">Coemansia asiatica</name>
    <dbReference type="NCBI Taxonomy" id="1052880"/>
    <lineage>
        <taxon>Eukaryota</taxon>
        <taxon>Fungi</taxon>
        <taxon>Fungi incertae sedis</taxon>
        <taxon>Zoopagomycota</taxon>
        <taxon>Kickxellomycotina</taxon>
        <taxon>Kickxellomycetes</taxon>
        <taxon>Kickxellales</taxon>
        <taxon>Kickxellaceae</taxon>
        <taxon>Coemansia</taxon>
    </lineage>
</organism>